<sequence>MEWEREWDPLRRRCMVLGCYEPFIGNESATSWAVEVLDAVSEVGDLSSTKYSKRAHLYKNIRIEW</sequence>
<gene>
    <name evidence="1" type="ORF">TELCIR_18019</name>
</gene>
<name>A0A2G9TR43_TELCI</name>
<accession>A0A2G9TR43</accession>
<dbReference type="EMBL" id="KZ355371">
    <property type="protein sequence ID" value="PIO60483.1"/>
    <property type="molecule type" value="Genomic_DNA"/>
</dbReference>
<dbReference type="AlphaFoldDB" id="A0A2G9TR43"/>
<reference evidence="1 2" key="1">
    <citation type="submission" date="2015-09" db="EMBL/GenBank/DDBJ databases">
        <title>Draft genome of the parasitic nematode Teladorsagia circumcincta isolate WARC Sus (inbred).</title>
        <authorList>
            <person name="Mitreva M."/>
        </authorList>
    </citation>
    <scope>NUCLEOTIDE SEQUENCE [LARGE SCALE GENOMIC DNA]</scope>
    <source>
        <strain evidence="1 2">S</strain>
    </source>
</reference>
<dbReference type="Proteomes" id="UP000230423">
    <property type="component" value="Unassembled WGS sequence"/>
</dbReference>
<evidence type="ECO:0000313" key="1">
    <source>
        <dbReference type="EMBL" id="PIO60483.1"/>
    </source>
</evidence>
<keyword evidence="2" id="KW-1185">Reference proteome</keyword>
<organism evidence="1 2">
    <name type="scientific">Teladorsagia circumcincta</name>
    <name type="common">Brown stomach worm</name>
    <name type="synonym">Ostertagia circumcincta</name>
    <dbReference type="NCBI Taxonomy" id="45464"/>
    <lineage>
        <taxon>Eukaryota</taxon>
        <taxon>Metazoa</taxon>
        <taxon>Ecdysozoa</taxon>
        <taxon>Nematoda</taxon>
        <taxon>Chromadorea</taxon>
        <taxon>Rhabditida</taxon>
        <taxon>Rhabditina</taxon>
        <taxon>Rhabditomorpha</taxon>
        <taxon>Strongyloidea</taxon>
        <taxon>Trichostrongylidae</taxon>
        <taxon>Teladorsagia</taxon>
    </lineage>
</organism>
<evidence type="ECO:0000313" key="2">
    <source>
        <dbReference type="Proteomes" id="UP000230423"/>
    </source>
</evidence>
<protein>
    <submittedName>
        <fullName evidence="1">Uncharacterized protein</fullName>
    </submittedName>
</protein>
<proteinExistence type="predicted"/>